<dbReference type="InterPro" id="IPR005624">
    <property type="entry name" value="PduO/GlcC-like"/>
</dbReference>
<dbReference type="Pfam" id="PF03928">
    <property type="entry name" value="HbpS-like"/>
    <property type="match status" value="1"/>
</dbReference>
<dbReference type="OrthoDB" id="9121915at2"/>
<dbReference type="InterPro" id="IPR052517">
    <property type="entry name" value="GlcG_carb_metab_protein"/>
</dbReference>
<gene>
    <name evidence="1" type="ORF">GM676_08700</name>
</gene>
<dbReference type="AlphaFoldDB" id="A0A6L6PF77"/>
<evidence type="ECO:0000313" key="2">
    <source>
        <dbReference type="Proteomes" id="UP000475582"/>
    </source>
</evidence>
<proteinExistence type="predicted"/>
<dbReference type="PANTHER" id="PTHR34309">
    <property type="entry name" value="SLR1406 PROTEIN"/>
    <property type="match status" value="1"/>
</dbReference>
<accession>A0A6L6PF77</accession>
<organism evidence="1 2">
    <name type="scientific">Duganella radicis</name>
    <dbReference type="NCBI Taxonomy" id="551988"/>
    <lineage>
        <taxon>Bacteria</taxon>
        <taxon>Pseudomonadati</taxon>
        <taxon>Pseudomonadota</taxon>
        <taxon>Betaproteobacteria</taxon>
        <taxon>Burkholderiales</taxon>
        <taxon>Oxalobacteraceae</taxon>
        <taxon>Telluria group</taxon>
        <taxon>Duganella</taxon>
    </lineage>
</organism>
<name>A0A6L6PF77_9BURK</name>
<sequence length="658" mass="64844">MVCHAASTGASRRLGVGPWGGGLALALAMLAACSGGGGPSGSAGGGTGGGSSTSGSCFTPATTPQAITAAEVEQVLAQGAEAASRLGAKATIAVVDRVGNVLAVYRMTGAGTTVNILSGSGKNGVDSPQGLDGLSGLIGSDLAAVAKALTGAYLSSSGNAFSTRTASFIVQDHFVPGIAQTAGGPLFGVQFSQLPCGDLVQRGAGIGVGPKRSPLGLAADPGGFPLYKNGRVVGGIGVMADGVYGLDPSPTTSGADLDERIALSAQSGFAAPDCIRADRITAGGVTLTYANAASQPVAVTATRISGMAGALLPVDGYYDGAAILAGTAFGEAASGFVAQGGTQILVNAAQSNRYPASASLSPLPVAAGGTGMSATEVQEVISQALGVAAQARAQIRIPVGSAAEVTVSVVDTAGHVLGLARSGDGPVFGVDVSLQKARTAAFFSSTGASAAISALPQLGYFNGSLKQGALFGVDSYMASSRGFFGNAAAFSDGIAFSARSIGNIARPNFPDGIDGNPAGPLSKSTATWSPFNVGLQLDLVYPSLVGAILAPASPNRSCTGNAMGLENGMQTFPGGFPIYRGTTLIGAIGVSGDGVDQDDMIGMLGVSRAAAALKTGIGHAPASRRADMLAPQGRNLRYAQCPQAPFNNSTEQSVCDGI</sequence>
<evidence type="ECO:0008006" key="3">
    <source>
        <dbReference type="Google" id="ProtNLM"/>
    </source>
</evidence>
<protein>
    <recommendedName>
        <fullName evidence="3">Heme-binding protein</fullName>
    </recommendedName>
</protein>
<dbReference type="EMBL" id="WNKY01000006">
    <property type="protein sequence ID" value="MTV37662.1"/>
    <property type="molecule type" value="Genomic_DNA"/>
</dbReference>
<evidence type="ECO:0000313" key="1">
    <source>
        <dbReference type="EMBL" id="MTV37662.1"/>
    </source>
</evidence>
<dbReference type="SUPFAM" id="SSF143744">
    <property type="entry name" value="GlcG-like"/>
    <property type="match status" value="3"/>
</dbReference>
<dbReference type="PANTHER" id="PTHR34309:SF10">
    <property type="entry name" value="SLR1406 PROTEIN"/>
    <property type="match status" value="1"/>
</dbReference>
<dbReference type="InterPro" id="IPR038084">
    <property type="entry name" value="PduO/GlcC-like_sf"/>
</dbReference>
<reference evidence="1 2" key="1">
    <citation type="submission" date="2019-11" db="EMBL/GenBank/DDBJ databases">
        <title>Type strains purchased from KCTC, JCM and DSMZ.</title>
        <authorList>
            <person name="Lu H."/>
        </authorList>
    </citation>
    <scope>NUCLEOTIDE SEQUENCE [LARGE SCALE GENOMIC DNA]</scope>
    <source>
        <strain evidence="1 2">KCTC 22382</strain>
    </source>
</reference>
<keyword evidence="2" id="KW-1185">Reference proteome</keyword>
<comment type="caution">
    <text evidence="1">The sequence shown here is derived from an EMBL/GenBank/DDBJ whole genome shotgun (WGS) entry which is preliminary data.</text>
</comment>
<dbReference type="Proteomes" id="UP000475582">
    <property type="component" value="Unassembled WGS sequence"/>
</dbReference>
<dbReference type="Gene3D" id="3.30.450.150">
    <property type="entry name" value="Haem-degrading domain"/>
    <property type="match status" value="3"/>
</dbReference>